<reference evidence="2" key="1">
    <citation type="journal article" date="2019" name="Int. J. Syst. Evol. Microbiol.">
        <title>The Global Catalogue of Microorganisms (GCM) 10K type strain sequencing project: providing services to taxonomists for standard genome sequencing and annotation.</title>
        <authorList>
            <consortium name="The Broad Institute Genomics Platform"/>
            <consortium name="The Broad Institute Genome Sequencing Center for Infectious Disease"/>
            <person name="Wu L."/>
            <person name="Ma J."/>
        </authorList>
    </citation>
    <scope>NUCLEOTIDE SEQUENCE [LARGE SCALE GENOMIC DNA]</scope>
    <source>
        <strain evidence="2">JCM 18303</strain>
    </source>
</reference>
<dbReference type="EMBL" id="BAABJP010000001">
    <property type="protein sequence ID" value="GAA5146030.1"/>
    <property type="molecule type" value="Genomic_DNA"/>
</dbReference>
<proteinExistence type="predicted"/>
<evidence type="ECO:0008006" key="3">
    <source>
        <dbReference type="Google" id="ProtNLM"/>
    </source>
</evidence>
<dbReference type="Proteomes" id="UP001428817">
    <property type="component" value="Unassembled WGS sequence"/>
</dbReference>
<comment type="caution">
    <text evidence="1">The sequence shown here is derived from an EMBL/GenBank/DDBJ whole genome shotgun (WGS) entry which is preliminary data.</text>
</comment>
<accession>A0ABP9PG20</accession>
<keyword evidence="2" id="KW-1185">Reference proteome</keyword>
<sequence length="159" mass="16552">MLATLGVLLVVLGIVGATMLVKTLNATKAPAVTHMGQPFEVSDGISVQVDPPKHFKPSTLATNAAGAIRFVSVTVTIVNNSGENLDPSEFALAASADGMALSEVRDAPKGVVGAPRTTIVPGGSVSYKTAFGLRYNHRMQLQIDARLPDRDPAIFVGQA</sequence>
<organism evidence="1 2">
    <name type="scientific">Pseudonocardia eucalypti</name>
    <dbReference type="NCBI Taxonomy" id="648755"/>
    <lineage>
        <taxon>Bacteria</taxon>
        <taxon>Bacillati</taxon>
        <taxon>Actinomycetota</taxon>
        <taxon>Actinomycetes</taxon>
        <taxon>Pseudonocardiales</taxon>
        <taxon>Pseudonocardiaceae</taxon>
        <taxon>Pseudonocardia</taxon>
    </lineage>
</organism>
<gene>
    <name evidence="1" type="ORF">GCM10023321_04840</name>
</gene>
<evidence type="ECO:0000313" key="2">
    <source>
        <dbReference type="Proteomes" id="UP001428817"/>
    </source>
</evidence>
<evidence type="ECO:0000313" key="1">
    <source>
        <dbReference type="EMBL" id="GAA5146030.1"/>
    </source>
</evidence>
<protein>
    <recommendedName>
        <fullName evidence="3">DUF4352 domain-containing protein</fullName>
    </recommendedName>
</protein>
<name>A0ABP9PG20_9PSEU</name>